<organism evidence="1 2">
    <name type="scientific">Paraconexibacter algicola</name>
    <dbReference type="NCBI Taxonomy" id="2133960"/>
    <lineage>
        <taxon>Bacteria</taxon>
        <taxon>Bacillati</taxon>
        <taxon>Actinomycetota</taxon>
        <taxon>Thermoleophilia</taxon>
        <taxon>Solirubrobacterales</taxon>
        <taxon>Paraconexibacteraceae</taxon>
        <taxon>Paraconexibacter</taxon>
    </lineage>
</organism>
<dbReference type="RefSeq" id="WP_107568397.1">
    <property type="nucleotide sequence ID" value="NZ_PYYB01000001.1"/>
</dbReference>
<evidence type="ECO:0000313" key="2">
    <source>
        <dbReference type="Proteomes" id="UP000240739"/>
    </source>
</evidence>
<dbReference type="Proteomes" id="UP000240739">
    <property type="component" value="Unassembled WGS sequence"/>
</dbReference>
<dbReference type="PANTHER" id="PTHR39337:SF1">
    <property type="entry name" value="BLR5642 PROTEIN"/>
    <property type="match status" value="1"/>
</dbReference>
<dbReference type="OrthoDB" id="9789109at2"/>
<accession>A0A2T4UKI5</accession>
<reference evidence="1 2" key="1">
    <citation type="submission" date="2018-03" db="EMBL/GenBank/DDBJ databases">
        <title>Aquarubrobacter algicola gen. nov., sp. nov., a novel actinobacterium isolated from shallow eutrophic lake during the end of cyanobacterial harmful algal blooms.</title>
        <authorList>
            <person name="Chun S.J."/>
        </authorList>
    </citation>
    <scope>NUCLEOTIDE SEQUENCE [LARGE SCALE GENOMIC DNA]</scope>
    <source>
        <strain evidence="1 2">Seoho-28</strain>
    </source>
</reference>
<dbReference type="InterPro" id="IPR007438">
    <property type="entry name" value="DUF488"/>
</dbReference>
<comment type="caution">
    <text evidence="1">The sequence shown here is derived from an EMBL/GenBank/DDBJ whole genome shotgun (WGS) entry which is preliminary data.</text>
</comment>
<protein>
    <submittedName>
        <fullName evidence="1">DUF488 domain-containing protein</fullName>
    </submittedName>
</protein>
<dbReference type="AlphaFoldDB" id="A0A2T4UKI5"/>
<keyword evidence="2" id="KW-1185">Reference proteome</keyword>
<dbReference type="EMBL" id="PYYB01000001">
    <property type="protein sequence ID" value="PTL59753.1"/>
    <property type="molecule type" value="Genomic_DNA"/>
</dbReference>
<proteinExistence type="predicted"/>
<evidence type="ECO:0000313" key="1">
    <source>
        <dbReference type="EMBL" id="PTL59753.1"/>
    </source>
</evidence>
<dbReference type="Pfam" id="PF04343">
    <property type="entry name" value="DUF488"/>
    <property type="match status" value="1"/>
</dbReference>
<gene>
    <name evidence="1" type="ORF">C7Y72_08850</name>
</gene>
<dbReference type="PANTHER" id="PTHR39337">
    <property type="entry name" value="BLR5642 PROTEIN"/>
    <property type="match status" value="1"/>
</dbReference>
<sequence length="146" mass="16689">MAPRIWTIGYEGLRLEELVAELQAAGVRRVLDVRFRPQSRRAGFSKTRLGATLQEAGIAYENRRTLGTPPDIRWLYRNRRVQEGAEQYRAHLRDTAGEELDALAAELDDGPATALLCFEAQPHECHRRQVTDALRERRPELVVIDL</sequence>
<name>A0A2T4UKI5_9ACTN</name>